<proteinExistence type="predicted"/>
<evidence type="ECO:0000313" key="1">
    <source>
        <dbReference type="EMBL" id="PJY73561.1"/>
    </source>
</evidence>
<dbReference type="Proteomes" id="UP000231846">
    <property type="component" value="Unassembled WGS sequence"/>
</dbReference>
<comment type="caution">
    <text evidence="1">The sequence shown here is derived from an EMBL/GenBank/DDBJ whole genome shotgun (WGS) entry which is preliminary data.</text>
</comment>
<name>A0A2M9V4G8_BACFG</name>
<evidence type="ECO:0000313" key="2">
    <source>
        <dbReference type="Proteomes" id="UP000231846"/>
    </source>
</evidence>
<sequence length="80" mass="8929">MQKTCYWRIRIRHLQKALTMLIEEKYKYEDTGSSGVNPLSKLELSNSVGVCFIIPGSESKAISPGIADSFCDNILYISGL</sequence>
<organism evidence="1 2">
    <name type="scientific">Bacteroides fragilis</name>
    <dbReference type="NCBI Taxonomy" id="817"/>
    <lineage>
        <taxon>Bacteria</taxon>
        <taxon>Pseudomonadati</taxon>
        <taxon>Bacteroidota</taxon>
        <taxon>Bacteroidia</taxon>
        <taxon>Bacteroidales</taxon>
        <taxon>Bacteroidaceae</taxon>
        <taxon>Bacteroides</taxon>
    </lineage>
</organism>
<gene>
    <name evidence="1" type="ORF">CQW34_03240</name>
</gene>
<accession>A0A2M9V4G8</accession>
<dbReference type="AlphaFoldDB" id="A0A2M9V4G8"/>
<protein>
    <submittedName>
        <fullName evidence="1">Uncharacterized protein</fullName>
    </submittedName>
</protein>
<dbReference type="EMBL" id="PDCW01000025">
    <property type="protein sequence ID" value="PJY73561.1"/>
    <property type="molecule type" value="Genomic_DNA"/>
</dbReference>
<reference evidence="1 2" key="1">
    <citation type="journal article" date="2017" name="MBio">
        <title>Gut Symbiont Bacteroides fragilis Secretes a Eukaryotic-Like Ubiquitin Protein That Mediates Intraspecies Antagonism.</title>
        <authorList>
            <person name="Chatzidaki-Livanis M."/>
            <person name="Coyne M.J."/>
            <person name="Roelofs K.G."/>
            <person name="Gentyala R.R."/>
            <person name="Caldwell J.M."/>
            <person name="Comstock L.E."/>
        </authorList>
    </citation>
    <scope>NUCLEOTIDE SEQUENCE [LARGE SCALE GENOMIC DNA]</scope>
    <source>
        <strain evidence="1 2">12905</strain>
    </source>
</reference>